<dbReference type="InterPro" id="IPR055431">
    <property type="entry name" value="RsgI_M"/>
</dbReference>
<accession>A0A9D1SFI5</accession>
<protein>
    <recommendedName>
        <fullName evidence="3">Anti-sigma factor RsgI-like middle domain-containing protein</fullName>
    </recommendedName>
</protein>
<sequence length="489" mass="52187">MKKTIRYSAAALSALMTLSLFGACGSKDETGAVSYIGIDVNPSVSLLLDKNDKVVSVVAENEDAQVLLYGEASLVGMDAEDAAKKIAELSVELGYLNEDNKGVNITVEGKAGGDLTNDIQAAFQSSAQGLGLNFSTEGTFSANRKTQAVNAEYGLNLSVGKFRLIVDARAADGTLTWEAAADMDVSELLDIVAEAAETVEPYATAAYNTAKEAAACIYEAAKGQLVDSLWMLPYNTTYVAQVLTGQKVHYGAIYNLYTGASRVLHAGLNAAEAAEDAAEKMTVSDGTLDAIAAALNLTEDEKAQFIAQVTEDGKTVAALDAWLDVRFKNMTEEARRQIADKIAEVTEAVQAEADKIDASVAQEYKDAFKKLCSDLTGLIPDSIRNTAKTYLDEFSALVTDISEAADGKEPKAAAYAVKEAFDKRAASVMTDMRADLTEEDIKTVETAIEKVNSALAQAEEIYRNALEEAETQAKEYLAALKAARQNENA</sequence>
<proteinExistence type="predicted"/>
<dbReference type="EMBL" id="DVMZ01000008">
    <property type="protein sequence ID" value="HIU58519.1"/>
    <property type="molecule type" value="Genomic_DNA"/>
</dbReference>
<reference evidence="4" key="2">
    <citation type="journal article" date="2021" name="PeerJ">
        <title>Extensive microbial diversity within the chicken gut microbiome revealed by metagenomics and culture.</title>
        <authorList>
            <person name="Gilroy R."/>
            <person name="Ravi A."/>
            <person name="Getino M."/>
            <person name="Pursley I."/>
            <person name="Horton D.L."/>
            <person name="Alikhan N.F."/>
            <person name="Baker D."/>
            <person name="Gharbi K."/>
            <person name="Hall N."/>
            <person name="Watson M."/>
            <person name="Adriaenssens E.M."/>
            <person name="Foster-Nyarko E."/>
            <person name="Jarju S."/>
            <person name="Secka A."/>
            <person name="Antonio M."/>
            <person name="Oren A."/>
            <person name="Chaudhuri R.R."/>
            <person name="La Ragione R."/>
            <person name="Hildebrand F."/>
            <person name="Pallen M.J."/>
        </authorList>
    </citation>
    <scope>NUCLEOTIDE SEQUENCE</scope>
    <source>
        <strain evidence="4">11687</strain>
    </source>
</reference>
<organism evidence="4 5">
    <name type="scientific">Candidatus Scatosoma pullistercoris</name>
    <dbReference type="NCBI Taxonomy" id="2840934"/>
    <lineage>
        <taxon>Bacteria</taxon>
        <taxon>Bacillati</taxon>
        <taxon>Bacillota</taxon>
        <taxon>Clostridia</taxon>
        <taxon>Candidatus Scatosoma</taxon>
    </lineage>
</organism>
<evidence type="ECO:0000259" key="3">
    <source>
        <dbReference type="Pfam" id="PF23750"/>
    </source>
</evidence>
<evidence type="ECO:0000313" key="5">
    <source>
        <dbReference type="Proteomes" id="UP000824081"/>
    </source>
</evidence>
<feature type="chain" id="PRO_5038437499" description="Anti-sigma factor RsgI-like middle domain-containing protein" evidence="2">
    <location>
        <begin position="23"/>
        <end position="489"/>
    </location>
</feature>
<comment type="caution">
    <text evidence="4">The sequence shown here is derived from an EMBL/GenBank/DDBJ whole genome shotgun (WGS) entry which is preliminary data.</text>
</comment>
<dbReference type="PROSITE" id="PS51257">
    <property type="entry name" value="PROKAR_LIPOPROTEIN"/>
    <property type="match status" value="1"/>
</dbReference>
<feature type="signal peptide" evidence="2">
    <location>
        <begin position="1"/>
        <end position="22"/>
    </location>
</feature>
<dbReference type="Pfam" id="PF23750">
    <property type="entry name" value="RsgI_M"/>
    <property type="match status" value="1"/>
</dbReference>
<dbReference type="AlphaFoldDB" id="A0A9D1SFI5"/>
<name>A0A9D1SFI5_9FIRM</name>
<keyword evidence="1" id="KW-0175">Coiled coil</keyword>
<reference evidence="4" key="1">
    <citation type="submission" date="2020-10" db="EMBL/GenBank/DDBJ databases">
        <authorList>
            <person name="Gilroy R."/>
        </authorList>
    </citation>
    <scope>NUCLEOTIDE SEQUENCE</scope>
    <source>
        <strain evidence="4">11687</strain>
    </source>
</reference>
<gene>
    <name evidence="4" type="ORF">IAC57_00310</name>
</gene>
<feature type="coiled-coil region" evidence="1">
    <location>
        <begin position="441"/>
        <end position="486"/>
    </location>
</feature>
<evidence type="ECO:0000256" key="1">
    <source>
        <dbReference type="SAM" id="Coils"/>
    </source>
</evidence>
<evidence type="ECO:0000313" key="4">
    <source>
        <dbReference type="EMBL" id="HIU58519.1"/>
    </source>
</evidence>
<evidence type="ECO:0000256" key="2">
    <source>
        <dbReference type="SAM" id="SignalP"/>
    </source>
</evidence>
<keyword evidence="2" id="KW-0732">Signal</keyword>
<feature type="domain" description="Anti-sigma factor RsgI-like middle" evidence="3">
    <location>
        <begin position="33"/>
        <end position="152"/>
    </location>
</feature>
<dbReference type="Proteomes" id="UP000824081">
    <property type="component" value="Unassembled WGS sequence"/>
</dbReference>